<gene>
    <name evidence="1" type="ORF">I4F81_004947</name>
</gene>
<name>A0ACC3BWY6_PYRYE</name>
<keyword evidence="2" id="KW-1185">Reference proteome</keyword>
<protein>
    <submittedName>
        <fullName evidence="1">Uncharacterized protein</fullName>
    </submittedName>
</protein>
<comment type="caution">
    <text evidence="1">The sequence shown here is derived from an EMBL/GenBank/DDBJ whole genome shotgun (WGS) entry which is preliminary data.</text>
</comment>
<organism evidence="1 2">
    <name type="scientific">Pyropia yezoensis</name>
    <name type="common">Susabi-nori</name>
    <name type="synonym">Porphyra yezoensis</name>
    <dbReference type="NCBI Taxonomy" id="2788"/>
    <lineage>
        <taxon>Eukaryota</taxon>
        <taxon>Rhodophyta</taxon>
        <taxon>Bangiophyceae</taxon>
        <taxon>Bangiales</taxon>
        <taxon>Bangiaceae</taxon>
        <taxon>Pyropia</taxon>
    </lineage>
</organism>
<reference evidence="1" key="1">
    <citation type="submission" date="2019-11" db="EMBL/GenBank/DDBJ databases">
        <title>Nori genome reveals adaptations in red seaweeds to the harsh intertidal environment.</title>
        <authorList>
            <person name="Wang D."/>
            <person name="Mao Y."/>
        </authorList>
    </citation>
    <scope>NUCLEOTIDE SEQUENCE</scope>
    <source>
        <tissue evidence="1">Gametophyte</tissue>
    </source>
</reference>
<dbReference type="Proteomes" id="UP000798662">
    <property type="component" value="Chromosome 1"/>
</dbReference>
<sequence length="122" mass="13368">MGRPAAKWLSHLEAHEDDAKSPSKVEAGLIDARFAFRCDEWWNDNADSDASWHTKAVKNYKSAAATFWEAYEDETTPHIYKALSAAAKAASARAKEMEGGTSSTDDKDHGCGSERVLDSGLF</sequence>
<evidence type="ECO:0000313" key="1">
    <source>
        <dbReference type="EMBL" id="KAK1862373.1"/>
    </source>
</evidence>
<evidence type="ECO:0000313" key="2">
    <source>
        <dbReference type="Proteomes" id="UP000798662"/>
    </source>
</evidence>
<proteinExistence type="predicted"/>
<dbReference type="EMBL" id="CM020618">
    <property type="protein sequence ID" value="KAK1862373.1"/>
    <property type="molecule type" value="Genomic_DNA"/>
</dbReference>
<accession>A0ACC3BWY6</accession>